<feature type="coiled-coil region" evidence="1">
    <location>
        <begin position="39"/>
        <end position="66"/>
    </location>
</feature>
<sequence>MGERQLFVMPLSGIRVMKDFRTEVKRDLASVSADVKDFKAEVKGDLADLRADNRALNDRLDQLLEVFLAGKS</sequence>
<name>A0A0G2HJR6_9SYNE</name>
<evidence type="ECO:0000313" key="3">
    <source>
        <dbReference type="Proteomes" id="UP000035067"/>
    </source>
</evidence>
<accession>A0A0G2HJR6</accession>
<gene>
    <name evidence="2" type="ORF">TE42_08335</name>
</gene>
<organism evidence="2 3">
    <name type="scientific">Candidatus Synechococcus spongiarum SP3</name>
    <dbReference type="NCBI Taxonomy" id="1604020"/>
    <lineage>
        <taxon>Bacteria</taxon>
        <taxon>Bacillati</taxon>
        <taxon>Cyanobacteriota</taxon>
        <taxon>Cyanophyceae</taxon>
        <taxon>Synechococcales</taxon>
        <taxon>Synechococcaceae</taxon>
        <taxon>Synechococcus</taxon>
    </lineage>
</organism>
<dbReference type="EMBL" id="JXQG01000058">
    <property type="protein sequence ID" value="KKZ11231.1"/>
    <property type="molecule type" value="Genomic_DNA"/>
</dbReference>
<comment type="caution">
    <text evidence="2">The sequence shown here is derived from an EMBL/GenBank/DDBJ whole genome shotgun (WGS) entry which is preliminary data.</text>
</comment>
<keyword evidence="1" id="KW-0175">Coiled coil</keyword>
<dbReference type="PATRIC" id="fig|1604020.3.peg.1662"/>
<evidence type="ECO:0000313" key="2">
    <source>
        <dbReference type="EMBL" id="KKZ11231.1"/>
    </source>
</evidence>
<protein>
    <submittedName>
        <fullName evidence="2">Uncharacterized protein</fullName>
    </submittedName>
</protein>
<dbReference type="Proteomes" id="UP000035067">
    <property type="component" value="Unassembled WGS sequence"/>
</dbReference>
<reference evidence="2 3" key="1">
    <citation type="submission" date="2015-01" db="EMBL/GenBank/DDBJ databases">
        <title>Lifestyle Evolution in Cyanobacterial Symbionts of Sponges.</title>
        <authorList>
            <person name="Burgsdorf I."/>
            <person name="Slaby B.M."/>
            <person name="Handley K.M."/>
            <person name="Haber M."/>
            <person name="Blom J."/>
            <person name="Marshall C.W."/>
            <person name="Gilbert J.A."/>
            <person name="Hentschel U."/>
            <person name="Steindler L."/>
        </authorList>
    </citation>
    <scope>NUCLEOTIDE SEQUENCE [LARGE SCALE GENOMIC DNA]</scope>
    <source>
        <strain evidence="2">SP3</strain>
    </source>
</reference>
<dbReference type="AlphaFoldDB" id="A0A0G2HJR6"/>
<proteinExistence type="predicted"/>
<evidence type="ECO:0000256" key="1">
    <source>
        <dbReference type="SAM" id="Coils"/>
    </source>
</evidence>